<keyword evidence="3" id="KW-1185">Reference proteome</keyword>
<gene>
    <name evidence="2" type="ORF">STAFG_1681</name>
</gene>
<organism evidence="2 3">
    <name type="scientific">Streptomyces afghaniensis 772</name>
    <dbReference type="NCBI Taxonomy" id="1283301"/>
    <lineage>
        <taxon>Bacteria</taxon>
        <taxon>Bacillati</taxon>
        <taxon>Actinomycetota</taxon>
        <taxon>Actinomycetes</taxon>
        <taxon>Kitasatosporales</taxon>
        <taxon>Streptomycetaceae</taxon>
        <taxon>Streptomyces</taxon>
    </lineage>
</organism>
<comment type="caution">
    <text evidence="2">The sequence shown here is derived from an EMBL/GenBank/DDBJ whole genome shotgun (WGS) entry which is preliminary data.</text>
</comment>
<dbReference type="EMBL" id="AOPY01001328">
    <property type="protein sequence ID" value="EPJ41253.1"/>
    <property type="molecule type" value="Genomic_DNA"/>
</dbReference>
<dbReference type="Proteomes" id="UP000015001">
    <property type="component" value="Unassembled WGS sequence"/>
</dbReference>
<dbReference type="AlphaFoldDB" id="S4MNW2"/>
<sequence length="96" mass="10020">MWDLGCELLAVAASLPLLPDRDLLDEAWARVAAVQHPSGAIPEQGSGTGHDSGRDFLSHYHPTLMAAFAATLTIGRLDDGARAGTHHRPGGQGVLG</sequence>
<feature type="domain" description="DUF6895" evidence="1">
    <location>
        <begin position="2"/>
        <end position="71"/>
    </location>
</feature>
<dbReference type="PATRIC" id="fig|1283301.3.peg.1659"/>
<dbReference type="InterPro" id="IPR054190">
    <property type="entry name" value="DUF6895"/>
</dbReference>
<dbReference type="Pfam" id="PF21836">
    <property type="entry name" value="DUF6895"/>
    <property type="match status" value="1"/>
</dbReference>
<name>S4MNW2_9ACTN</name>
<reference evidence="2 3" key="1">
    <citation type="submission" date="2013-02" db="EMBL/GenBank/DDBJ databases">
        <title>Draft Genome Sequence of Streptomyces afghaniensis, Which Produces Compounds of the Julimycin B-Complex.</title>
        <authorList>
            <person name="Gruening B.A."/>
            <person name="Praeg A."/>
            <person name="Erxleben A."/>
            <person name="Guenther S."/>
            <person name="Fiedler H.-P."/>
            <person name="Goodfellow M."/>
            <person name="Mueller M."/>
        </authorList>
    </citation>
    <scope>NUCLEOTIDE SEQUENCE [LARGE SCALE GENOMIC DNA]</scope>
    <source>
        <strain evidence="2 3">772</strain>
    </source>
</reference>
<evidence type="ECO:0000313" key="3">
    <source>
        <dbReference type="Proteomes" id="UP000015001"/>
    </source>
</evidence>
<protein>
    <recommendedName>
        <fullName evidence="1">DUF6895 domain-containing protein</fullName>
    </recommendedName>
</protein>
<dbReference type="HOGENOM" id="CLU_2358367_0_0_11"/>
<proteinExistence type="predicted"/>
<accession>S4MNW2</accession>
<evidence type="ECO:0000259" key="1">
    <source>
        <dbReference type="Pfam" id="PF21836"/>
    </source>
</evidence>
<evidence type="ECO:0000313" key="2">
    <source>
        <dbReference type="EMBL" id="EPJ41253.1"/>
    </source>
</evidence>